<sequence length="60" mass="7062">MSRSKREDFWAQIHHILLDLSTKLGDMPRDMESLEADYLFFCNIPANESDEKNTRVNGKF</sequence>
<name>A0A9P8ZWR5_9PEZI</name>
<gene>
    <name evidence="1" type="ORF">BKA67DRAFT_573406</name>
</gene>
<dbReference type="EMBL" id="JAGPXC010000006">
    <property type="protein sequence ID" value="KAH6652248.1"/>
    <property type="molecule type" value="Genomic_DNA"/>
</dbReference>
<organism evidence="1 2">
    <name type="scientific">Truncatella angustata</name>
    <dbReference type="NCBI Taxonomy" id="152316"/>
    <lineage>
        <taxon>Eukaryota</taxon>
        <taxon>Fungi</taxon>
        <taxon>Dikarya</taxon>
        <taxon>Ascomycota</taxon>
        <taxon>Pezizomycotina</taxon>
        <taxon>Sordariomycetes</taxon>
        <taxon>Xylariomycetidae</taxon>
        <taxon>Amphisphaeriales</taxon>
        <taxon>Sporocadaceae</taxon>
        <taxon>Truncatella</taxon>
    </lineage>
</organism>
<evidence type="ECO:0000313" key="1">
    <source>
        <dbReference type="EMBL" id="KAH6652248.1"/>
    </source>
</evidence>
<dbReference type="GeneID" id="70132244"/>
<dbReference type="Proteomes" id="UP000758603">
    <property type="component" value="Unassembled WGS sequence"/>
</dbReference>
<dbReference type="OrthoDB" id="1731983at2759"/>
<evidence type="ECO:0000313" key="2">
    <source>
        <dbReference type="Proteomes" id="UP000758603"/>
    </source>
</evidence>
<accession>A0A9P8ZWR5</accession>
<dbReference type="RefSeq" id="XP_045956526.1">
    <property type="nucleotide sequence ID" value="XM_046103352.1"/>
</dbReference>
<reference evidence="1" key="1">
    <citation type="journal article" date="2021" name="Nat. Commun.">
        <title>Genetic determinants of endophytism in the Arabidopsis root mycobiome.</title>
        <authorList>
            <person name="Mesny F."/>
            <person name="Miyauchi S."/>
            <person name="Thiergart T."/>
            <person name="Pickel B."/>
            <person name="Atanasova L."/>
            <person name="Karlsson M."/>
            <person name="Huettel B."/>
            <person name="Barry K.W."/>
            <person name="Haridas S."/>
            <person name="Chen C."/>
            <person name="Bauer D."/>
            <person name="Andreopoulos W."/>
            <person name="Pangilinan J."/>
            <person name="LaButti K."/>
            <person name="Riley R."/>
            <person name="Lipzen A."/>
            <person name="Clum A."/>
            <person name="Drula E."/>
            <person name="Henrissat B."/>
            <person name="Kohler A."/>
            <person name="Grigoriev I.V."/>
            <person name="Martin F.M."/>
            <person name="Hacquard S."/>
        </authorList>
    </citation>
    <scope>NUCLEOTIDE SEQUENCE</scope>
    <source>
        <strain evidence="1">MPI-SDFR-AT-0073</strain>
    </source>
</reference>
<proteinExistence type="predicted"/>
<protein>
    <submittedName>
        <fullName evidence="1">Uncharacterized protein</fullName>
    </submittedName>
</protein>
<dbReference type="AlphaFoldDB" id="A0A9P8ZWR5"/>
<comment type="caution">
    <text evidence="1">The sequence shown here is derived from an EMBL/GenBank/DDBJ whole genome shotgun (WGS) entry which is preliminary data.</text>
</comment>
<keyword evidence="2" id="KW-1185">Reference proteome</keyword>